<dbReference type="SUPFAM" id="SSF55008">
    <property type="entry name" value="HMA, heavy metal-associated domain"/>
    <property type="match status" value="1"/>
</dbReference>
<comment type="caution">
    <text evidence="16">The sequence shown here is derived from an EMBL/GenBank/DDBJ whole genome shotgun (WGS) entry which is preliminary data.</text>
</comment>
<proteinExistence type="inferred from homology"/>
<dbReference type="InterPro" id="IPR027256">
    <property type="entry name" value="P-typ_ATPase_IB"/>
</dbReference>
<keyword evidence="6 13" id="KW-0547">Nucleotide-binding</keyword>
<keyword evidence="5 13" id="KW-0479">Metal-binding</keyword>
<feature type="transmembrane region" description="Helical" evidence="13">
    <location>
        <begin position="374"/>
        <end position="396"/>
    </location>
</feature>
<dbReference type="EC" id="7.2.2.21" evidence="11"/>
<dbReference type="GO" id="GO:0016887">
    <property type="term" value="F:ATP hydrolysis activity"/>
    <property type="evidence" value="ECO:0007669"/>
    <property type="project" value="InterPro"/>
</dbReference>
<name>K6P204_9FIRM</name>
<sequence length="764" mass="79808">MATPVRPARMEAYTLEGVDCARCAQRIEEALRREAGLEGAAVSYATGTVLLPPGQLDRARAIIARVEPGARLRVQGAGAAAPGHPAEEAPALRDPHRRARQEPRDTGAARRLAGLAGAALVFLVALGLEATEPAGIPSWLPGAMLLAVYAATGYGVIGQALRNLRHGRLFDENFLMTLATAGAIAMGELAEAAAVMLFYTAGEFVQDLAVRRSRRSIRALLDLRPQQARVRRGGRVEVVDPAQVSVGETIVVRPGDRIPLDGRVVEGESFVDTSALTGEPVPRRVEPGATVLAGMVNGDGALAVQVSRPYADSQVARILSLVEEAAARKAPTERFITTFARYYTPAVVAAAALLAVVPPLVLPGAAWDLWLRRALVLLVIACPCALVLSVPLGYFAGLGAASRRGILVKGAHFLDALARLDTMVWDKTGTLTRGEFEVVEVAGVAGAPVPPGRMLELAAHAELHSGHPIARALARAYGQPLDGRRVREAWERAGGGVRARVDGHLVVAGSPRFLREEGIAADLGAGSVPEAGETAGLPSTRGTAVLVAVDGRLAGRIVIADRLKPGTLEAVRSLRRLGVRRQVMLTGDAPAAARAVAAQLGLDEVRAGLLPEDKVAALAALEEGPERPGRAPAGGWRRPRHGEPGGPRRRARPVIAFAGDGINDAPVLTRATVGVAMGGLGSDAAIEAADVVIMDDDPSRLAEAVKVARATRRVVQQNIVLALAVKAIVAGLGAGGVATLWEAVFADVGVALLAVLNATRILRR</sequence>
<dbReference type="OrthoDB" id="9760364at2"/>
<dbReference type="InterPro" id="IPR036163">
    <property type="entry name" value="HMA_dom_sf"/>
</dbReference>
<dbReference type="InterPro" id="IPR036412">
    <property type="entry name" value="HAD-like_sf"/>
</dbReference>
<dbReference type="PANTHER" id="PTHR48085:SF5">
    <property type="entry name" value="CADMIUM_ZINC-TRANSPORTING ATPASE HMA4-RELATED"/>
    <property type="match status" value="1"/>
</dbReference>
<dbReference type="PANTHER" id="PTHR48085">
    <property type="entry name" value="CADMIUM/ZINC-TRANSPORTING ATPASE HMA2-RELATED"/>
    <property type="match status" value="1"/>
</dbReference>
<feature type="transmembrane region" description="Helical" evidence="13">
    <location>
        <begin position="719"/>
        <end position="738"/>
    </location>
</feature>
<dbReference type="FunFam" id="2.70.150.10:FF:000002">
    <property type="entry name" value="Copper-transporting ATPase 1, putative"/>
    <property type="match status" value="1"/>
</dbReference>
<dbReference type="InterPro" id="IPR006121">
    <property type="entry name" value="HMA_dom"/>
</dbReference>
<comment type="catalytic activity">
    <reaction evidence="12">
        <text>Cd(2+)(in) + ATP + H2O = Cd(2+)(out) + ADP + phosphate + H(+)</text>
        <dbReference type="Rhea" id="RHEA:12132"/>
        <dbReference type="ChEBI" id="CHEBI:15377"/>
        <dbReference type="ChEBI" id="CHEBI:15378"/>
        <dbReference type="ChEBI" id="CHEBI:30616"/>
        <dbReference type="ChEBI" id="CHEBI:43474"/>
        <dbReference type="ChEBI" id="CHEBI:48775"/>
        <dbReference type="ChEBI" id="CHEBI:456216"/>
        <dbReference type="EC" id="7.2.2.21"/>
    </reaction>
</comment>
<dbReference type="SFLD" id="SFLDF00027">
    <property type="entry name" value="p-type_atpase"/>
    <property type="match status" value="1"/>
</dbReference>
<keyword evidence="9 13" id="KW-1133">Transmembrane helix</keyword>
<keyword evidence="17" id="KW-1185">Reference proteome</keyword>
<evidence type="ECO:0000256" key="2">
    <source>
        <dbReference type="ARBA" id="ARBA00006024"/>
    </source>
</evidence>
<reference evidence="16" key="1">
    <citation type="submission" date="2010-10" db="EMBL/GenBank/DDBJ databases">
        <authorList>
            <consortium name="US DOE Joint Genome Institute (JGI-PGF)"/>
            <person name="Lucas S."/>
            <person name="Copeland A."/>
            <person name="Lapidus A."/>
            <person name="Bruce D."/>
            <person name="Goodwin L."/>
            <person name="Pitluck S."/>
            <person name="Kyrpides N."/>
            <person name="Mavromatis K."/>
            <person name="Detter J.C."/>
            <person name="Han C."/>
            <person name="Land M."/>
            <person name="Hauser L."/>
            <person name="Markowitz V."/>
            <person name="Cheng J.-F."/>
            <person name="Hugenholtz P."/>
            <person name="Woyke T."/>
            <person name="Wu D."/>
            <person name="Pukall R."/>
            <person name="Wahrenburg C."/>
            <person name="Brambilla E."/>
            <person name="Klenk H.-P."/>
            <person name="Eisen J.A."/>
        </authorList>
    </citation>
    <scope>NUCLEOTIDE SEQUENCE [LARGE SCALE GENOMIC DNA]</scope>
    <source>
        <strain evidence="16">DSM 13965</strain>
    </source>
</reference>
<keyword evidence="13" id="KW-1003">Cell membrane</keyword>
<dbReference type="SFLD" id="SFLDS00003">
    <property type="entry name" value="Haloacid_Dehalogenase"/>
    <property type="match status" value="1"/>
</dbReference>
<dbReference type="STRING" id="867903.ThesuDRAFT_00819"/>
<dbReference type="SFLD" id="SFLDG00002">
    <property type="entry name" value="C1.7:_P-type_atpase_like"/>
    <property type="match status" value="1"/>
</dbReference>
<dbReference type="CDD" id="cd00371">
    <property type="entry name" value="HMA"/>
    <property type="match status" value="1"/>
</dbReference>
<gene>
    <name evidence="16" type="ORF">ThesuDRAFT_00819</name>
</gene>
<dbReference type="PRINTS" id="PR00119">
    <property type="entry name" value="CATATPASE"/>
</dbReference>
<dbReference type="GO" id="GO:0008551">
    <property type="term" value="F:P-type cadmium transporter activity"/>
    <property type="evidence" value="ECO:0007669"/>
    <property type="project" value="UniProtKB-EC"/>
</dbReference>
<evidence type="ECO:0000256" key="10">
    <source>
        <dbReference type="ARBA" id="ARBA00023136"/>
    </source>
</evidence>
<dbReference type="Pfam" id="PF00702">
    <property type="entry name" value="Hydrolase"/>
    <property type="match status" value="1"/>
</dbReference>
<dbReference type="InterPro" id="IPR023214">
    <property type="entry name" value="HAD_sf"/>
</dbReference>
<dbReference type="GO" id="GO:0005524">
    <property type="term" value="F:ATP binding"/>
    <property type="evidence" value="ECO:0007669"/>
    <property type="project" value="UniProtKB-UniRule"/>
</dbReference>
<evidence type="ECO:0000256" key="3">
    <source>
        <dbReference type="ARBA" id="ARBA00022539"/>
    </source>
</evidence>
<dbReference type="GO" id="GO:0005886">
    <property type="term" value="C:plasma membrane"/>
    <property type="evidence" value="ECO:0007669"/>
    <property type="project" value="UniProtKB-SubCell"/>
</dbReference>
<keyword evidence="10 13" id="KW-0472">Membrane</keyword>
<dbReference type="InterPro" id="IPR001757">
    <property type="entry name" value="P_typ_ATPase"/>
</dbReference>
<dbReference type="eggNOG" id="COG2217">
    <property type="taxonomic scope" value="Bacteria"/>
</dbReference>
<dbReference type="InterPro" id="IPR059000">
    <property type="entry name" value="ATPase_P-type_domA"/>
</dbReference>
<dbReference type="NCBIfam" id="TIGR01525">
    <property type="entry name" value="ATPase-IB_hvy"/>
    <property type="match status" value="1"/>
</dbReference>
<evidence type="ECO:0000256" key="11">
    <source>
        <dbReference type="ARBA" id="ARBA00039103"/>
    </source>
</evidence>
<dbReference type="Gene3D" id="3.30.70.100">
    <property type="match status" value="1"/>
</dbReference>
<protein>
    <recommendedName>
        <fullName evidence="11">Cd(2+)-exporting ATPase</fullName>
        <ecNumber evidence="11">7.2.2.21</ecNumber>
    </recommendedName>
</protein>
<dbReference type="InterPro" id="IPR023299">
    <property type="entry name" value="ATPase_P-typ_cyto_dom_N"/>
</dbReference>
<dbReference type="SUPFAM" id="SSF56784">
    <property type="entry name" value="HAD-like"/>
    <property type="match status" value="1"/>
</dbReference>
<evidence type="ECO:0000256" key="13">
    <source>
        <dbReference type="RuleBase" id="RU362081"/>
    </source>
</evidence>
<evidence type="ECO:0000256" key="14">
    <source>
        <dbReference type="SAM" id="MobiDB-lite"/>
    </source>
</evidence>
<comment type="subcellular location">
    <subcellularLocation>
        <location evidence="1">Cell membrane</location>
        <topology evidence="1">Multi-pass membrane protein</topology>
    </subcellularLocation>
</comment>
<evidence type="ECO:0000256" key="7">
    <source>
        <dbReference type="ARBA" id="ARBA00022840"/>
    </source>
</evidence>
<evidence type="ECO:0000256" key="9">
    <source>
        <dbReference type="ARBA" id="ARBA00022989"/>
    </source>
</evidence>
<dbReference type="GO" id="GO:0046872">
    <property type="term" value="F:metal ion binding"/>
    <property type="evidence" value="ECO:0007669"/>
    <property type="project" value="UniProtKB-KW"/>
</dbReference>
<dbReference type="Gene3D" id="3.40.1110.10">
    <property type="entry name" value="Calcium-transporting ATPase, cytoplasmic domain N"/>
    <property type="match status" value="1"/>
</dbReference>
<evidence type="ECO:0000313" key="17">
    <source>
        <dbReference type="Proteomes" id="UP000005710"/>
    </source>
</evidence>
<dbReference type="AlphaFoldDB" id="K6P204"/>
<dbReference type="InterPro" id="IPR044492">
    <property type="entry name" value="P_typ_ATPase_HD_dom"/>
</dbReference>
<dbReference type="SUPFAM" id="SSF81665">
    <property type="entry name" value="Calcium ATPase, transmembrane domain M"/>
    <property type="match status" value="1"/>
</dbReference>
<dbReference type="HOGENOM" id="CLU_001771_6_2_9"/>
<evidence type="ECO:0000259" key="15">
    <source>
        <dbReference type="Pfam" id="PF00122"/>
    </source>
</evidence>
<feature type="transmembrane region" description="Helical" evidence="13">
    <location>
        <begin position="744"/>
        <end position="762"/>
    </location>
</feature>
<dbReference type="SUPFAM" id="SSF81653">
    <property type="entry name" value="Calcium ATPase, transduction domain A"/>
    <property type="match status" value="1"/>
</dbReference>
<dbReference type="InterPro" id="IPR023298">
    <property type="entry name" value="ATPase_P-typ_TM_dom_sf"/>
</dbReference>
<dbReference type="RefSeq" id="WP_006903094.1">
    <property type="nucleotide sequence ID" value="NZ_JH976535.1"/>
</dbReference>
<evidence type="ECO:0000313" key="16">
    <source>
        <dbReference type="EMBL" id="EKP95090.1"/>
    </source>
</evidence>
<organism evidence="16 17">
    <name type="scientific">Thermaerobacter subterraneus DSM 13965</name>
    <dbReference type="NCBI Taxonomy" id="867903"/>
    <lineage>
        <taxon>Bacteria</taxon>
        <taxon>Bacillati</taxon>
        <taxon>Bacillota</taxon>
        <taxon>Clostridia</taxon>
        <taxon>Eubacteriales</taxon>
        <taxon>Clostridiales Family XVII. Incertae Sedis</taxon>
        <taxon>Thermaerobacter</taxon>
    </lineage>
</organism>
<feature type="transmembrane region" description="Helical" evidence="13">
    <location>
        <begin position="342"/>
        <end position="362"/>
    </location>
</feature>
<dbReference type="PRINTS" id="PR00941">
    <property type="entry name" value="CDATPASE"/>
</dbReference>
<keyword evidence="7 13" id="KW-0067">ATP-binding</keyword>
<dbReference type="NCBIfam" id="TIGR01512">
    <property type="entry name" value="ATPase-IB2_Cd"/>
    <property type="match status" value="1"/>
</dbReference>
<feature type="region of interest" description="Disordered" evidence="14">
    <location>
        <begin position="76"/>
        <end position="107"/>
    </location>
</feature>
<dbReference type="Gene3D" id="2.70.150.10">
    <property type="entry name" value="Calcium-transporting ATPase, cytoplasmic transduction domain A"/>
    <property type="match status" value="1"/>
</dbReference>
<evidence type="ECO:0000256" key="5">
    <source>
        <dbReference type="ARBA" id="ARBA00022723"/>
    </source>
</evidence>
<dbReference type="InterPro" id="IPR008250">
    <property type="entry name" value="ATPase_P-typ_transduc_dom_A_sf"/>
</dbReference>
<evidence type="ECO:0000256" key="1">
    <source>
        <dbReference type="ARBA" id="ARBA00004651"/>
    </source>
</evidence>
<keyword evidence="8" id="KW-1278">Translocase</keyword>
<evidence type="ECO:0000256" key="6">
    <source>
        <dbReference type="ARBA" id="ARBA00022741"/>
    </source>
</evidence>
<keyword evidence="4 13" id="KW-0812">Transmembrane</keyword>
<dbReference type="InterPro" id="IPR018303">
    <property type="entry name" value="ATPase_P-typ_P_site"/>
</dbReference>
<dbReference type="Pfam" id="PF00122">
    <property type="entry name" value="E1-E2_ATPase"/>
    <property type="match status" value="1"/>
</dbReference>
<reference evidence="16" key="2">
    <citation type="submission" date="2012-10" db="EMBL/GenBank/DDBJ databases">
        <title>Improved high-quality draft of Thermaerobacter subterraneus C21, DSM 13965.</title>
        <authorList>
            <consortium name="DOE Joint Genome Institute"/>
            <person name="Eisen J."/>
            <person name="Huntemann M."/>
            <person name="Wei C.-L."/>
            <person name="Han J."/>
            <person name="Detter J.C."/>
            <person name="Han C."/>
            <person name="Tapia R."/>
            <person name="Chen A."/>
            <person name="Kyrpides N."/>
            <person name="Mavromatis K."/>
            <person name="Markowitz V."/>
            <person name="Szeto E."/>
            <person name="Ivanova N."/>
            <person name="Mikhailova N."/>
            <person name="Ovchinnikova G."/>
            <person name="Pagani I."/>
            <person name="Pati A."/>
            <person name="Goodwin L."/>
            <person name="Nordberg H.P."/>
            <person name="Cantor M.N."/>
            <person name="Hua S.X."/>
            <person name="Woyke T."/>
            <person name="Eisen J."/>
            <person name="Klenk H.-P."/>
        </authorList>
    </citation>
    <scope>NUCLEOTIDE SEQUENCE [LARGE SCALE GENOMIC DNA]</scope>
    <source>
        <strain evidence="16">DSM 13965</strain>
    </source>
</reference>
<feature type="compositionally biased region" description="Basic and acidic residues" evidence="14">
    <location>
        <begin position="85"/>
        <end position="107"/>
    </location>
</feature>
<evidence type="ECO:0000256" key="4">
    <source>
        <dbReference type="ARBA" id="ARBA00022692"/>
    </source>
</evidence>
<feature type="domain" description="P-type ATPase A" evidence="15">
    <location>
        <begin position="223"/>
        <end position="323"/>
    </location>
</feature>
<accession>K6P204</accession>
<dbReference type="NCBIfam" id="TIGR01494">
    <property type="entry name" value="ATPase_P-type"/>
    <property type="match status" value="1"/>
</dbReference>
<evidence type="ECO:0000256" key="8">
    <source>
        <dbReference type="ARBA" id="ARBA00022967"/>
    </source>
</evidence>
<feature type="transmembrane region" description="Helical" evidence="13">
    <location>
        <begin position="108"/>
        <end position="127"/>
    </location>
</feature>
<evidence type="ECO:0000256" key="12">
    <source>
        <dbReference type="ARBA" id="ARBA00049338"/>
    </source>
</evidence>
<dbReference type="Gene3D" id="3.40.50.1000">
    <property type="entry name" value="HAD superfamily/HAD-like"/>
    <property type="match status" value="1"/>
</dbReference>
<dbReference type="InterPro" id="IPR051014">
    <property type="entry name" value="Cation_Transport_ATPase_IB"/>
</dbReference>
<dbReference type="EMBL" id="AENY02000002">
    <property type="protein sequence ID" value="EKP95090.1"/>
    <property type="molecule type" value="Genomic_DNA"/>
</dbReference>
<dbReference type="Proteomes" id="UP000005710">
    <property type="component" value="Unassembled WGS sequence"/>
</dbReference>
<keyword evidence="3" id="KW-0104">Cadmium</keyword>
<feature type="region of interest" description="Disordered" evidence="14">
    <location>
        <begin position="624"/>
        <end position="650"/>
    </location>
</feature>
<dbReference type="PROSITE" id="PS00154">
    <property type="entry name" value="ATPASE_E1_E2"/>
    <property type="match status" value="1"/>
</dbReference>
<feature type="transmembrane region" description="Helical" evidence="13">
    <location>
        <begin position="139"/>
        <end position="157"/>
    </location>
</feature>
<comment type="similarity">
    <text evidence="2 13">Belongs to the cation transport ATPase (P-type) (TC 3.A.3) family. Type IB subfamily.</text>
</comment>